<keyword evidence="4" id="KW-1185">Reference proteome</keyword>
<reference evidence="4" key="1">
    <citation type="journal article" date="2011" name="Genome Biol.">
        <title>Comparative genomics of the social amoebae Dictyostelium discoideum and Dictyostelium purpureum.</title>
        <authorList>
            <consortium name="US DOE Joint Genome Institute (JGI-PGF)"/>
            <person name="Sucgang R."/>
            <person name="Kuo A."/>
            <person name="Tian X."/>
            <person name="Salerno W."/>
            <person name="Parikh A."/>
            <person name="Feasley C.L."/>
            <person name="Dalin E."/>
            <person name="Tu H."/>
            <person name="Huang E."/>
            <person name="Barry K."/>
            <person name="Lindquist E."/>
            <person name="Shapiro H."/>
            <person name="Bruce D."/>
            <person name="Schmutz J."/>
            <person name="Salamov A."/>
            <person name="Fey P."/>
            <person name="Gaudet P."/>
            <person name="Anjard C."/>
            <person name="Babu M.M."/>
            <person name="Basu S."/>
            <person name="Bushmanova Y."/>
            <person name="van der Wel H."/>
            <person name="Katoh-Kurasawa M."/>
            <person name="Dinh C."/>
            <person name="Coutinho P.M."/>
            <person name="Saito T."/>
            <person name="Elias M."/>
            <person name="Schaap P."/>
            <person name="Kay R.R."/>
            <person name="Henrissat B."/>
            <person name="Eichinger L."/>
            <person name="Rivero F."/>
            <person name="Putnam N.H."/>
            <person name="West C.M."/>
            <person name="Loomis W.F."/>
            <person name="Chisholm R.L."/>
            <person name="Shaulsky G."/>
            <person name="Strassmann J.E."/>
            <person name="Queller D.C."/>
            <person name="Kuspa A."/>
            <person name="Grigoriev I.V."/>
        </authorList>
    </citation>
    <scope>NUCLEOTIDE SEQUENCE [LARGE SCALE GENOMIC DNA]</scope>
    <source>
        <strain evidence="4">QSDP1</strain>
    </source>
</reference>
<keyword evidence="2" id="KW-0472">Membrane</keyword>
<evidence type="ECO:0000256" key="1">
    <source>
        <dbReference type="SAM" id="MobiDB-lite"/>
    </source>
</evidence>
<dbReference type="RefSeq" id="XP_003283848.1">
    <property type="nucleotide sequence ID" value="XM_003283800.1"/>
</dbReference>
<dbReference type="OrthoDB" id="20419at2759"/>
<proteinExistence type="predicted"/>
<dbReference type="OMA" id="EDNTQPK"/>
<dbReference type="eggNOG" id="ENOG502RSNJ">
    <property type="taxonomic scope" value="Eukaryota"/>
</dbReference>
<feature type="region of interest" description="Disordered" evidence="1">
    <location>
        <begin position="83"/>
        <end position="160"/>
    </location>
</feature>
<feature type="compositionally biased region" description="Basic and acidic residues" evidence="1">
    <location>
        <begin position="83"/>
        <end position="146"/>
    </location>
</feature>
<keyword evidence="2" id="KW-0812">Transmembrane</keyword>
<sequence length="341" mass="39991">MKNSKVFLRILNNTNSINNKVIYNNFILKSINNFKVNNINNNDKSFSIKSLSSQSIISNNYTNIKYNKSFFSTQINENKDLKKDTEVKKDTEEVKPEETKQEQNVEGKKEEIKQEEIKKEETKQEETKQEETKQEETKQEENKQEENNNNNNNNKEEKPKTLKEKIISKTKWTLIIGSIVGSIGFLFYESYLRNTLPYRMTMNYLDKDDVVLKNFGGHITGIKWYKCFTNPIFGWVQNEEGGMASWTYLRIPITRYVAPPLPKSKEGEPEIIPISLPEDAIFKGHDRGAQVGIVYVKMVKRSPNFYDWVFEDLQVHCDNNQIIKVVDSEKNKIIIDYKRRK</sequence>
<accession>F0Z8T1</accession>
<dbReference type="KEGG" id="dpp:DICPUDRAFT_74807"/>
<dbReference type="AlphaFoldDB" id="F0Z8T1"/>
<evidence type="ECO:0000313" key="3">
    <source>
        <dbReference type="EMBL" id="EGC39627.1"/>
    </source>
</evidence>
<name>F0Z8T1_DICPU</name>
<dbReference type="VEuPathDB" id="AmoebaDB:DICPUDRAFT_74807"/>
<evidence type="ECO:0000313" key="4">
    <source>
        <dbReference type="Proteomes" id="UP000001064"/>
    </source>
</evidence>
<organism evidence="3 4">
    <name type="scientific">Dictyostelium purpureum</name>
    <name type="common">Slime mold</name>
    <dbReference type="NCBI Taxonomy" id="5786"/>
    <lineage>
        <taxon>Eukaryota</taxon>
        <taxon>Amoebozoa</taxon>
        <taxon>Evosea</taxon>
        <taxon>Eumycetozoa</taxon>
        <taxon>Dictyostelia</taxon>
        <taxon>Dictyosteliales</taxon>
        <taxon>Dictyosteliaceae</taxon>
        <taxon>Dictyostelium</taxon>
    </lineage>
</organism>
<dbReference type="GeneID" id="10509728"/>
<feature type="transmembrane region" description="Helical" evidence="2">
    <location>
        <begin position="172"/>
        <end position="191"/>
    </location>
</feature>
<dbReference type="Proteomes" id="UP000001064">
    <property type="component" value="Unassembled WGS sequence"/>
</dbReference>
<dbReference type="EMBL" id="GL870954">
    <property type="protein sequence ID" value="EGC39627.1"/>
    <property type="molecule type" value="Genomic_DNA"/>
</dbReference>
<evidence type="ECO:0000256" key="2">
    <source>
        <dbReference type="SAM" id="Phobius"/>
    </source>
</evidence>
<keyword evidence="2" id="KW-1133">Transmembrane helix</keyword>
<dbReference type="InParanoid" id="F0Z8T1"/>
<gene>
    <name evidence="3" type="ORF">DICPUDRAFT_74807</name>
</gene>
<protein>
    <submittedName>
        <fullName evidence="3">Uncharacterized protein</fullName>
    </submittedName>
</protein>